<evidence type="ECO:0000256" key="6">
    <source>
        <dbReference type="ARBA" id="ARBA00022777"/>
    </source>
</evidence>
<dbReference type="Proteomes" id="UP000239649">
    <property type="component" value="Unassembled WGS sequence"/>
</dbReference>
<dbReference type="SMART" id="SM00220">
    <property type="entry name" value="S_TKc"/>
    <property type="match status" value="1"/>
</dbReference>
<evidence type="ECO:0000259" key="9">
    <source>
        <dbReference type="PROSITE" id="PS50011"/>
    </source>
</evidence>
<proteinExistence type="inferred from homology"/>
<feature type="region of interest" description="Disordered" evidence="8">
    <location>
        <begin position="1"/>
        <end position="158"/>
    </location>
</feature>
<name>A0A2P6VJN0_9CHLO</name>
<feature type="compositionally biased region" description="Basic and acidic residues" evidence="8">
    <location>
        <begin position="67"/>
        <end position="96"/>
    </location>
</feature>
<feature type="compositionally biased region" description="Basic and acidic residues" evidence="8">
    <location>
        <begin position="1"/>
        <end position="35"/>
    </location>
</feature>
<feature type="compositionally biased region" description="Low complexity" evidence="8">
    <location>
        <begin position="240"/>
        <end position="255"/>
    </location>
</feature>
<keyword evidence="7" id="KW-0067">ATP-binding</keyword>
<keyword evidence="11" id="KW-1185">Reference proteome</keyword>
<keyword evidence="5" id="KW-0547">Nucleotide-binding</keyword>
<keyword evidence="4" id="KW-0808">Transferase</keyword>
<organism evidence="10 11">
    <name type="scientific">Micractinium conductrix</name>
    <dbReference type="NCBI Taxonomy" id="554055"/>
    <lineage>
        <taxon>Eukaryota</taxon>
        <taxon>Viridiplantae</taxon>
        <taxon>Chlorophyta</taxon>
        <taxon>core chlorophytes</taxon>
        <taxon>Trebouxiophyceae</taxon>
        <taxon>Chlorellales</taxon>
        <taxon>Chlorellaceae</taxon>
        <taxon>Chlorella clade</taxon>
        <taxon>Micractinium</taxon>
    </lineage>
</organism>
<dbReference type="PROSITE" id="PS50011">
    <property type="entry name" value="PROTEIN_KINASE_DOM"/>
    <property type="match status" value="1"/>
</dbReference>
<dbReference type="EMBL" id="LHPF02000005">
    <property type="protein sequence ID" value="PSC74284.1"/>
    <property type="molecule type" value="Genomic_DNA"/>
</dbReference>
<feature type="region of interest" description="Disordered" evidence="8">
    <location>
        <begin position="204"/>
        <end position="337"/>
    </location>
</feature>
<dbReference type="CDD" id="cd07843">
    <property type="entry name" value="STKc_CDC2L1"/>
    <property type="match status" value="1"/>
</dbReference>
<sequence>MADRRHGDHGGYGSDRDRRDDRDRREREDRERDWARVCGGGGGQPRRPSGGLPPRGPSNPLIAEAYRLAREKKQAEERERGRASDADSSPEPERPPSRGWRASLEDEGEMPEDGELPAAGPAAQQEAEHDDERSPGKRKHAPIVWHTPPKQARGELPHVGSLKGALDALDGAAGAAGTAGAAGAAGAAPKTAAERALEEVAAFAAAQAGSGDEADDAHDGPVMKDSPMVSGSEGEDELAQKMAAAAQRSASLSPQKQGAGEGADGADTAPSAQPKRASRWMQEAEEEAAKEAAREAAARGGGPAADAESERSDEEGRGGGEGHNPDELSPGRPAKRAVSMLSECRSVDTYEKLNRISEGTYGVVYRARDRDTGEICALKKVKLEKERDGFPLTSIREINILLSLNHPHIVNVSEVVVGPSLDAVFMVMEYADHDLKAVMEERMTQPFSVAEVKTLMRQLLGGMAYLHENWVLHRDLKTSNILYTNKGELKLCDFGLARQYGSPLAPYTHMVVTLWYRAPELLLGARKYSTAVDVWSIGCIMAELLSKEALFSGKSEIDQLQLILKTMGSPTEETWPGVSQLPNARKFNLGKYPCGSLRQRFPASGLGFGGRPPLSEKGFDLLSRLLELCPERRISCEDALEHPWFSDHPLPKDRALMPTFPATNDATQQRYAAARRASTKAG</sequence>
<evidence type="ECO:0000313" key="10">
    <source>
        <dbReference type="EMBL" id="PSC74284.1"/>
    </source>
</evidence>
<evidence type="ECO:0000256" key="5">
    <source>
        <dbReference type="ARBA" id="ARBA00022741"/>
    </source>
</evidence>
<dbReference type="Gene3D" id="1.10.510.10">
    <property type="entry name" value="Transferase(Phosphotransferase) domain 1"/>
    <property type="match status" value="1"/>
</dbReference>
<comment type="similarity">
    <text evidence="1">Belongs to the protein kinase superfamily. CMGC Ser/Thr protein kinase family. CDC2/CDKX subfamily.</text>
</comment>
<dbReference type="InterPro" id="IPR045267">
    <property type="entry name" value="CDK11/PITSLRE_STKc"/>
</dbReference>
<dbReference type="STRING" id="554055.A0A2P6VJN0"/>
<keyword evidence="3" id="KW-0597">Phosphoprotein</keyword>
<accession>A0A2P6VJN0</accession>
<evidence type="ECO:0000256" key="3">
    <source>
        <dbReference type="ARBA" id="ARBA00022553"/>
    </source>
</evidence>
<dbReference type="InterPro" id="IPR011009">
    <property type="entry name" value="Kinase-like_dom_sf"/>
</dbReference>
<dbReference type="PANTHER" id="PTHR24056">
    <property type="entry name" value="CELL DIVISION PROTEIN KINASE"/>
    <property type="match status" value="1"/>
</dbReference>
<feature type="compositionally biased region" description="Basic and acidic residues" evidence="8">
    <location>
        <begin position="126"/>
        <end position="135"/>
    </location>
</feature>
<dbReference type="FunFam" id="3.30.200.20:FF:000172">
    <property type="entry name" value="cyclin-dependent kinase G-2 isoform X1"/>
    <property type="match status" value="1"/>
</dbReference>
<dbReference type="GO" id="GO:0010556">
    <property type="term" value="P:regulation of macromolecule biosynthetic process"/>
    <property type="evidence" value="ECO:0007669"/>
    <property type="project" value="UniProtKB-ARBA"/>
</dbReference>
<feature type="domain" description="Protein kinase" evidence="9">
    <location>
        <begin position="350"/>
        <end position="645"/>
    </location>
</feature>
<dbReference type="GO" id="GO:0080090">
    <property type="term" value="P:regulation of primary metabolic process"/>
    <property type="evidence" value="ECO:0007669"/>
    <property type="project" value="UniProtKB-ARBA"/>
</dbReference>
<evidence type="ECO:0000256" key="7">
    <source>
        <dbReference type="ARBA" id="ARBA00022840"/>
    </source>
</evidence>
<dbReference type="GO" id="GO:0005634">
    <property type="term" value="C:nucleus"/>
    <property type="evidence" value="ECO:0007669"/>
    <property type="project" value="TreeGrafter"/>
</dbReference>
<gene>
    <name evidence="10" type="ORF">C2E20_2520</name>
</gene>
<evidence type="ECO:0000256" key="8">
    <source>
        <dbReference type="SAM" id="MobiDB-lite"/>
    </source>
</evidence>
<comment type="caution">
    <text evidence="10">The sequence shown here is derived from an EMBL/GenBank/DDBJ whole genome shotgun (WGS) entry which is preliminary data.</text>
</comment>
<feature type="compositionally biased region" description="Basic and acidic residues" evidence="8">
    <location>
        <begin position="287"/>
        <end position="297"/>
    </location>
</feature>
<dbReference type="OrthoDB" id="1732493at2759"/>
<dbReference type="FunFam" id="1.10.510.10:FF:000211">
    <property type="entry name" value="Cyclin-dependent kinase G-2"/>
    <property type="match status" value="1"/>
</dbReference>
<dbReference type="Gene3D" id="3.30.200.20">
    <property type="entry name" value="Phosphorylase Kinase, domain 1"/>
    <property type="match status" value="1"/>
</dbReference>
<feature type="compositionally biased region" description="Low complexity" evidence="8">
    <location>
        <begin position="116"/>
        <end position="125"/>
    </location>
</feature>
<dbReference type="GO" id="GO:0004674">
    <property type="term" value="F:protein serine/threonine kinase activity"/>
    <property type="evidence" value="ECO:0007669"/>
    <property type="project" value="UniProtKB-KW"/>
</dbReference>
<dbReference type="Pfam" id="PF00069">
    <property type="entry name" value="Pkinase"/>
    <property type="match status" value="1"/>
</dbReference>
<keyword evidence="2" id="KW-0723">Serine/threonine-protein kinase</keyword>
<dbReference type="PROSITE" id="PS00108">
    <property type="entry name" value="PROTEIN_KINASE_ST"/>
    <property type="match status" value="1"/>
</dbReference>
<protein>
    <submittedName>
        <fullName evidence="10">Cyclin-dependent kinase G-2-like isoform X1</fullName>
    </submittedName>
</protein>
<keyword evidence="6" id="KW-0418">Kinase</keyword>
<feature type="compositionally biased region" description="Basic and acidic residues" evidence="8">
    <location>
        <begin position="308"/>
        <end position="326"/>
    </location>
</feature>
<reference evidence="10 11" key="1">
    <citation type="journal article" date="2018" name="Plant J.">
        <title>Genome sequences of Chlorella sorokiniana UTEX 1602 and Micractinium conductrix SAG 241.80: implications to maltose excretion by a green alga.</title>
        <authorList>
            <person name="Arriola M.B."/>
            <person name="Velmurugan N."/>
            <person name="Zhang Y."/>
            <person name="Plunkett M.H."/>
            <person name="Hondzo H."/>
            <person name="Barney B.M."/>
        </authorList>
    </citation>
    <scope>NUCLEOTIDE SEQUENCE [LARGE SCALE GENOMIC DNA]</scope>
    <source>
        <strain evidence="10 11">SAG 241.80</strain>
    </source>
</reference>
<feature type="compositionally biased region" description="Acidic residues" evidence="8">
    <location>
        <begin position="105"/>
        <end position="115"/>
    </location>
</feature>
<dbReference type="AlphaFoldDB" id="A0A2P6VJN0"/>
<evidence type="ECO:0000256" key="2">
    <source>
        <dbReference type="ARBA" id="ARBA00022527"/>
    </source>
</evidence>
<dbReference type="GO" id="GO:0007346">
    <property type="term" value="P:regulation of mitotic cell cycle"/>
    <property type="evidence" value="ECO:0007669"/>
    <property type="project" value="TreeGrafter"/>
</dbReference>
<evidence type="ECO:0000313" key="11">
    <source>
        <dbReference type="Proteomes" id="UP000239649"/>
    </source>
</evidence>
<dbReference type="InterPro" id="IPR008271">
    <property type="entry name" value="Ser/Thr_kinase_AS"/>
</dbReference>
<dbReference type="InterPro" id="IPR050108">
    <property type="entry name" value="CDK"/>
</dbReference>
<dbReference type="PANTHER" id="PTHR24056:SF107">
    <property type="entry name" value="CYCLIN-DEPENDENT KINASE 11A-RELATED"/>
    <property type="match status" value="1"/>
</dbReference>
<dbReference type="InterPro" id="IPR000719">
    <property type="entry name" value="Prot_kinase_dom"/>
</dbReference>
<dbReference type="SUPFAM" id="SSF56112">
    <property type="entry name" value="Protein kinase-like (PK-like)"/>
    <property type="match status" value="1"/>
</dbReference>
<evidence type="ECO:0000256" key="4">
    <source>
        <dbReference type="ARBA" id="ARBA00022679"/>
    </source>
</evidence>
<evidence type="ECO:0000256" key="1">
    <source>
        <dbReference type="ARBA" id="ARBA00006485"/>
    </source>
</evidence>
<dbReference type="GO" id="GO:0005524">
    <property type="term" value="F:ATP binding"/>
    <property type="evidence" value="ECO:0007669"/>
    <property type="project" value="UniProtKB-KW"/>
</dbReference>